<evidence type="ECO:0000256" key="9">
    <source>
        <dbReference type="ARBA" id="ARBA00022840"/>
    </source>
</evidence>
<feature type="domain" description="Nucleoside diphosphate kinase-like" evidence="14">
    <location>
        <begin position="6"/>
        <end position="148"/>
    </location>
</feature>
<keyword evidence="18" id="KW-1185">Reference proteome</keyword>
<evidence type="ECO:0000256" key="12">
    <source>
        <dbReference type="PROSITE-ProRule" id="PRU00706"/>
    </source>
</evidence>
<keyword evidence="4" id="KW-0597">Phosphoprotein</keyword>
<evidence type="ECO:0000256" key="5">
    <source>
        <dbReference type="ARBA" id="ARBA00022679"/>
    </source>
</evidence>
<dbReference type="Proteomes" id="UP000642553">
    <property type="component" value="Chromosome"/>
</dbReference>
<keyword evidence="11" id="KW-0546">Nucleotide metabolism</keyword>
<dbReference type="EMBL" id="JAMGSI010000001">
    <property type="protein sequence ID" value="MCL6656088.1"/>
    <property type="molecule type" value="Genomic_DNA"/>
</dbReference>
<keyword evidence="9" id="KW-0067">ATP-binding</keyword>
<dbReference type="Proteomes" id="UP001202031">
    <property type="component" value="Unassembled WGS sequence"/>
</dbReference>
<reference evidence="15 18" key="2">
    <citation type="submission" date="2022-03" db="EMBL/GenBank/DDBJ databases">
        <title>Taxonomic description of new species and reclassification of some bacterial strains.</title>
        <authorList>
            <person name="Ndongo S."/>
        </authorList>
    </citation>
    <scope>NUCLEOTIDE SEQUENCE [LARGE SCALE GENOMIC DNA]</scope>
    <source>
        <strain evidence="15 18">Marseille-P6666</strain>
    </source>
</reference>
<name>A0AAE6TBF7_9BACT</name>
<comment type="caution">
    <text evidence="12">Lacks conserved residue(s) required for the propagation of feature annotation.</text>
</comment>
<dbReference type="GO" id="GO:0006183">
    <property type="term" value="P:GTP biosynthetic process"/>
    <property type="evidence" value="ECO:0007669"/>
    <property type="project" value="InterPro"/>
</dbReference>
<evidence type="ECO:0000313" key="15">
    <source>
        <dbReference type="EMBL" id="MCL6656088.1"/>
    </source>
</evidence>
<keyword evidence="8 16" id="KW-0418">Kinase</keyword>
<dbReference type="GeneID" id="84022609"/>
<dbReference type="SMART" id="SM00562">
    <property type="entry name" value="NDK"/>
    <property type="match status" value="1"/>
</dbReference>
<dbReference type="InterPro" id="IPR001564">
    <property type="entry name" value="Nucleoside_diP_kinase"/>
</dbReference>
<keyword evidence="7" id="KW-0547">Nucleotide-binding</keyword>
<evidence type="ECO:0000256" key="10">
    <source>
        <dbReference type="ARBA" id="ARBA00022842"/>
    </source>
</evidence>
<dbReference type="Gene3D" id="3.30.70.141">
    <property type="entry name" value="Nucleoside diphosphate kinase-like domain"/>
    <property type="match status" value="1"/>
</dbReference>
<evidence type="ECO:0000256" key="3">
    <source>
        <dbReference type="ARBA" id="ARBA00012966"/>
    </source>
</evidence>
<dbReference type="GO" id="GO:0004550">
    <property type="term" value="F:nucleoside diphosphate kinase activity"/>
    <property type="evidence" value="ECO:0007669"/>
    <property type="project" value="UniProtKB-EC"/>
</dbReference>
<proteinExistence type="inferred from homology"/>
<dbReference type="PANTHER" id="PTHR11349">
    <property type="entry name" value="NUCLEOSIDE DIPHOSPHATE KINASE"/>
    <property type="match status" value="1"/>
</dbReference>
<evidence type="ECO:0000256" key="13">
    <source>
        <dbReference type="RuleBase" id="RU004011"/>
    </source>
</evidence>
<dbReference type="FunFam" id="3.30.70.141:FF:000017">
    <property type="entry name" value="Nucleoside diphosphate kinase"/>
    <property type="match status" value="1"/>
</dbReference>
<evidence type="ECO:0000256" key="8">
    <source>
        <dbReference type="ARBA" id="ARBA00022777"/>
    </source>
</evidence>
<dbReference type="EC" id="2.7.4.6" evidence="3"/>
<dbReference type="PRINTS" id="PR01243">
    <property type="entry name" value="NUCDPKINASE"/>
</dbReference>
<evidence type="ECO:0000259" key="14">
    <source>
        <dbReference type="SMART" id="SM00562"/>
    </source>
</evidence>
<keyword evidence="5" id="KW-0808">Transferase</keyword>
<sequence length="151" mass="16970">MPNTQEETTLILLKPDCVRKNLSGTILKRFLSEGFRLRGIKMIQLDEPVLREHYAHILDLVVNGEPLFPKLLDFMTSSPVIAIALKGPGVIVRVRELLGPTNSQKAQKGTIRGDYGTDSMMNICHASDSRESAAVELVRFFREEELFDSLN</sequence>
<dbReference type="PROSITE" id="PS51374">
    <property type="entry name" value="NDPK_LIKE"/>
    <property type="match status" value="1"/>
</dbReference>
<dbReference type="Pfam" id="PF00334">
    <property type="entry name" value="NDK"/>
    <property type="match status" value="1"/>
</dbReference>
<dbReference type="GO" id="GO:0006241">
    <property type="term" value="P:CTP biosynthetic process"/>
    <property type="evidence" value="ECO:0007669"/>
    <property type="project" value="InterPro"/>
</dbReference>
<gene>
    <name evidence="16" type="ORF">DMI76_09225</name>
    <name evidence="15" type="ORF">M8N44_01980</name>
</gene>
<protein>
    <recommendedName>
        <fullName evidence="3">nucleoside-diphosphate kinase</fullName>
        <ecNumber evidence="3">2.7.4.6</ecNumber>
    </recommendedName>
</protein>
<evidence type="ECO:0000256" key="7">
    <source>
        <dbReference type="ARBA" id="ARBA00022741"/>
    </source>
</evidence>
<keyword evidence="6" id="KW-0479">Metal-binding</keyword>
<dbReference type="CDD" id="cd04413">
    <property type="entry name" value="NDPk_I"/>
    <property type="match status" value="1"/>
</dbReference>
<dbReference type="InterPro" id="IPR034907">
    <property type="entry name" value="NDK-like_dom"/>
</dbReference>
<dbReference type="GO" id="GO:0046872">
    <property type="term" value="F:metal ion binding"/>
    <property type="evidence" value="ECO:0007669"/>
    <property type="project" value="UniProtKB-KW"/>
</dbReference>
<comment type="cofactor">
    <cofactor evidence="1">
        <name>Mg(2+)</name>
        <dbReference type="ChEBI" id="CHEBI:18420"/>
    </cofactor>
</comment>
<dbReference type="AlphaFoldDB" id="A0AAE6TBF7"/>
<evidence type="ECO:0000256" key="1">
    <source>
        <dbReference type="ARBA" id="ARBA00001946"/>
    </source>
</evidence>
<evidence type="ECO:0000256" key="6">
    <source>
        <dbReference type="ARBA" id="ARBA00022723"/>
    </source>
</evidence>
<evidence type="ECO:0000256" key="2">
    <source>
        <dbReference type="ARBA" id="ARBA00008142"/>
    </source>
</evidence>
<organism evidence="16 17">
    <name type="scientific">Akkermansia massiliensis</name>
    <dbReference type="NCBI Taxonomy" id="2927224"/>
    <lineage>
        <taxon>Bacteria</taxon>
        <taxon>Pseudomonadati</taxon>
        <taxon>Verrucomicrobiota</taxon>
        <taxon>Verrucomicrobiia</taxon>
        <taxon>Verrucomicrobiales</taxon>
        <taxon>Akkermansiaceae</taxon>
        <taxon>Akkermansia</taxon>
    </lineage>
</organism>
<dbReference type="GO" id="GO:0005524">
    <property type="term" value="F:ATP binding"/>
    <property type="evidence" value="ECO:0007669"/>
    <property type="project" value="UniProtKB-KW"/>
</dbReference>
<accession>A0AAE6TBF7</accession>
<evidence type="ECO:0000313" key="17">
    <source>
        <dbReference type="Proteomes" id="UP000642553"/>
    </source>
</evidence>
<evidence type="ECO:0000313" key="18">
    <source>
        <dbReference type="Proteomes" id="UP001202031"/>
    </source>
</evidence>
<reference evidence="16" key="1">
    <citation type="submission" date="2018-05" db="EMBL/GenBank/DDBJ databases">
        <title>Complete genome sequnece of Akkermansia muciniphila EB-AMDK-40.</title>
        <authorList>
            <person name="Nam Y.-D."/>
            <person name="Chung W.-H."/>
            <person name="Park Y.S."/>
            <person name="Kang J."/>
        </authorList>
    </citation>
    <scope>NUCLEOTIDE SEQUENCE</scope>
    <source>
        <strain evidence="16">EB-AMDK-40</strain>
    </source>
</reference>
<dbReference type="SUPFAM" id="SSF54919">
    <property type="entry name" value="Nucleoside diphosphate kinase, NDK"/>
    <property type="match status" value="1"/>
</dbReference>
<dbReference type="EMBL" id="CP029701">
    <property type="protein sequence ID" value="QHV63532.1"/>
    <property type="molecule type" value="Genomic_DNA"/>
</dbReference>
<keyword evidence="10" id="KW-0460">Magnesium</keyword>
<dbReference type="RefSeq" id="WP_022396629.1">
    <property type="nucleotide sequence ID" value="NZ_CP029701.1"/>
</dbReference>
<dbReference type="GO" id="GO:0006228">
    <property type="term" value="P:UTP biosynthetic process"/>
    <property type="evidence" value="ECO:0007669"/>
    <property type="project" value="InterPro"/>
</dbReference>
<comment type="similarity">
    <text evidence="2 12 13">Belongs to the NDK family.</text>
</comment>
<evidence type="ECO:0000256" key="11">
    <source>
        <dbReference type="ARBA" id="ARBA00023080"/>
    </source>
</evidence>
<evidence type="ECO:0000313" key="16">
    <source>
        <dbReference type="EMBL" id="QHV63532.1"/>
    </source>
</evidence>
<evidence type="ECO:0000256" key="4">
    <source>
        <dbReference type="ARBA" id="ARBA00022553"/>
    </source>
</evidence>
<dbReference type="InterPro" id="IPR036850">
    <property type="entry name" value="NDK-like_dom_sf"/>
</dbReference>